<keyword evidence="4 6" id="KW-0067">ATP-binding</keyword>
<dbReference type="InterPro" id="IPR013563">
    <property type="entry name" value="Oligopep_ABC_C"/>
</dbReference>
<keyword evidence="7" id="KW-1185">Reference proteome</keyword>
<dbReference type="PROSITE" id="PS50893">
    <property type="entry name" value="ABC_TRANSPORTER_2"/>
    <property type="match status" value="1"/>
</dbReference>
<evidence type="ECO:0000256" key="4">
    <source>
        <dbReference type="ARBA" id="ARBA00022840"/>
    </source>
</evidence>
<dbReference type="FunFam" id="3.40.50.300:FF:000016">
    <property type="entry name" value="Oligopeptide ABC transporter ATP-binding component"/>
    <property type="match status" value="1"/>
</dbReference>
<dbReference type="NCBIfam" id="TIGR01727">
    <property type="entry name" value="oligo_HPY"/>
    <property type="match status" value="1"/>
</dbReference>
<dbReference type="EMBL" id="FOES01000020">
    <property type="protein sequence ID" value="SEQ63988.1"/>
    <property type="molecule type" value="Genomic_DNA"/>
</dbReference>
<evidence type="ECO:0000259" key="5">
    <source>
        <dbReference type="PROSITE" id="PS50893"/>
    </source>
</evidence>
<dbReference type="PANTHER" id="PTHR43776">
    <property type="entry name" value="TRANSPORT ATP-BINDING PROTEIN"/>
    <property type="match status" value="1"/>
</dbReference>
<dbReference type="InterPro" id="IPR003439">
    <property type="entry name" value="ABC_transporter-like_ATP-bd"/>
</dbReference>
<dbReference type="OrthoDB" id="9802264at2"/>
<dbReference type="GO" id="GO:0005524">
    <property type="term" value="F:ATP binding"/>
    <property type="evidence" value="ECO:0007669"/>
    <property type="project" value="UniProtKB-KW"/>
</dbReference>
<evidence type="ECO:0000256" key="1">
    <source>
        <dbReference type="ARBA" id="ARBA00005417"/>
    </source>
</evidence>
<evidence type="ECO:0000313" key="7">
    <source>
        <dbReference type="Proteomes" id="UP000199427"/>
    </source>
</evidence>
<dbReference type="InterPro" id="IPR017871">
    <property type="entry name" value="ABC_transporter-like_CS"/>
</dbReference>
<evidence type="ECO:0000313" key="6">
    <source>
        <dbReference type="EMBL" id="SEQ63988.1"/>
    </source>
</evidence>
<dbReference type="GO" id="GO:0016887">
    <property type="term" value="F:ATP hydrolysis activity"/>
    <property type="evidence" value="ECO:0007669"/>
    <property type="project" value="InterPro"/>
</dbReference>
<dbReference type="AlphaFoldDB" id="A0A1H9HNW8"/>
<organism evidence="6 7">
    <name type="scientific">Piscibacillus halophilus</name>
    <dbReference type="NCBI Taxonomy" id="571933"/>
    <lineage>
        <taxon>Bacteria</taxon>
        <taxon>Bacillati</taxon>
        <taxon>Bacillota</taxon>
        <taxon>Bacilli</taxon>
        <taxon>Bacillales</taxon>
        <taxon>Bacillaceae</taxon>
        <taxon>Piscibacillus</taxon>
    </lineage>
</organism>
<evidence type="ECO:0000256" key="2">
    <source>
        <dbReference type="ARBA" id="ARBA00022448"/>
    </source>
</evidence>
<dbReference type="InterPro" id="IPR050319">
    <property type="entry name" value="ABC_transp_ATP-bind"/>
</dbReference>
<dbReference type="InterPro" id="IPR027417">
    <property type="entry name" value="P-loop_NTPase"/>
</dbReference>
<dbReference type="InterPro" id="IPR003593">
    <property type="entry name" value="AAA+_ATPase"/>
</dbReference>
<dbReference type="CDD" id="cd03257">
    <property type="entry name" value="ABC_NikE_OppD_transporters"/>
    <property type="match status" value="1"/>
</dbReference>
<dbReference type="SUPFAM" id="SSF52540">
    <property type="entry name" value="P-loop containing nucleoside triphosphate hydrolases"/>
    <property type="match status" value="1"/>
</dbReference>
<dbReference type="RefSeq" id="WP_091773844.1">
    <property type="nucleotide sequence ID" value="NZ_FOES01000020.1"/>
</dbReference>
<keyword evidence="3" id="KW-0547">Nucleotide-binding</keyword>
<dbReference type="STRING" id="571933.SAMN05216362_12022"/>
<protein>
    <submittedName>
        <fullName evidence="6">Peptide/nickel transport system ATP-binding protein/oligopeptide transport system ATP-binding protein</fullName>
    </submittedName>
</protein>
<feature type="domain" description="ABC transporter" evidence="5">
    <location>
        <begin position="8"/>
        <end position="258"/>
    </location>
</feature>
<dbReference type="PROSITE" id="PS00211">
    <property type="entry name" value="ABC_TRANSPORTER_1"/>
    <property type="match status" value="1"/>
</dbReference>
<reference evidence="6 7" key="1">
    <citation type="submission" date="2016-10" db="EMBL/GenBank/DDBJ databases">
        <authorList>
            <person name="de Groot N.N."/>
        </authorList>
    </citation>
    <scope>NUCLEOTIDE SEQUENCE [LARGE SCALE GENOMIC DNA]</scope>
    <source>
        <strain evidence="6 7">DSM 21633</strain>
    </source>
</reference>
<dbReference type="Pfam" id="PF08352">
    <property type="entry name" value="oligo_HPY"/>
    <property type="match status" value="1"/>
</dbReference>
<proteinExistence type="inferred from homology"/>
<dbReference type="GO" id="GO:0055085">
    <property type="term" value="P:transmembrane transport"/>
    <property type="evidence" value="ECO:0007669"/>
    <property type="project" value="UniProtKB-ARBA"/>
</dbReference>
<keyword evidence="2" id="KW-0813">Transport</keyword>
<dbReference type="SMART" id="SM00382">
    <property type="entry name" value="AAA"/>
    <property type="match status" value="1"/>
</dbReference>
<accession>A0A1H9HNW8</accession>
<dbReference type="PANTHER" id="PTHR43776:SF8">
    <property type="entry name" value="ABC TRANSPORTER, ATP-BINDING PROTEIN"/>
    <property type="match status" value="1"/>
</dbReference>
<dbReference type="Pfam" id="PF00005">
    <property type="entry name" value="ABC_tran"/>
    <property type="match status" value="1"/>
</dbReference>
<dbReference type="Gene3D" id="3.40.50.300">
    <property type="entry name" value="P-loop containing nucleotide triphosphate hydrolases"/>
    <property type="match status" value="1"/>
</dbReference>
<dbReference type="GO" id="GO:0015833">
    <property type="term" value="P:peptide transport"/>
    <property type="evidence" value="ECO:0007669"/>
    <property type="project" value="InterPro"/>
</dbReference>
<comment type="similarity">
    <text evidence="1">Belongs to the ABC transporter superfamily.</text>
</comment>
<name>A0A1H9HNW8_9BACI</name>
<sequence length="324" mass="36811">MSENQAILKLDQLNKHFPVRGGLLKRVQNHVYAVNDVSIEVDEGDSVGIVGESGCGKSTLGRTILRLEEPTSGEIWFKGENITDLSERKLKKFKHDMQMIFQDPFASLDPRQRIGDTIEEPFVIYTNLSARERKEKAIKLLREVGLDETHYYKYPHQFSGGQRQRIGIARAIALNPEMIVCDEAVSALDVSVQAQVIKLLKELQDEYDLTYLFISHDLGVVRHFCNKVLVMYLGNMVEWAPVDELFDNPIHPYTEALLSAIPRPVPGNKREKIQLRGDLPSPSDPPTGCPFHTRCPIATEVCRQVKPEWREVTPNHFVACHERG</sequence>
<gene>
    <name evidence="6" type="ORF">SAMN05216362_12022</name>
</gene>
<evidence type="ECO:0000256" key="3">
    <source>
        <dbReference type="ARBA" id="ARBA00022741"/>
    </source>
</evidence>
<dbReference type="NCBIfam" id="NF008453">
    <property type="entry name" value="PRK11308.1"/>
    <property type="match status" value="1"/>
</dbReference>
<dbReference type="Proteomes" id="UP000199427">
    <property type="component" value="Unassembled WGS sequence"/>
</dbReference>